<protein>
    <submittedName>
        <fullName evidence="2">Uncharacterized protein</fullName>
    </submittedName>
</protein>
<accession>A0A919XEL8</accession>
<evidence type="ECO:0000256" key="1">
    <source>
        <dbReference type="SAM" id="Phobius"/>
    </source>
</evidence>
<sequence length="69" mass="7314">MRIVMGIIVVLFAAGSVAFQTYSLIRGKQIKAAIVQAAIMAAAVTGAFMVIYNVSVPSLAKLMTSIIPW</sequence>
<evidence type="ECO:0000313" key="3">
    <source>
        <dbReference type="Proteomes" id="UP000679779"/>
    </source>
</evidence>
<dbReference type="EMBL" id="BORQ01000003">
    <property type="protein sequence ID" value="GIO31311.1"/>
    <property type="molecule type" value="Genomic_DNA"/>
</dbReference>
<gene>
    <name evidence="2" type="ORF">J2TS6_24520</name>
</gene>
<keyword evidence="3" id="KW-1185">Reference proteome</keyword>
<name>A0A919XEL8_9BACL</name>
<proteinExistence type="predicted"/>
<comment type="caution">
    <text evidence="2">The sequence shown here is derived from an EMBL/GenBank/DDBJ whole genome shotgun (WGS) entry which is preliminary data.</text>
</comment>
<dbReference type="AlphaFoldDB" id="A0A919XEL8"/>
<evidence type="ECO:0000313" key="2">
    <source>
        <dbReference type="EMBL" id="GIO31311.1"/>
    </source>
</evidence>
<keyword evidence="1" id="KW-0812">Transmembrane</keyword>
<keyword evidence="1" id="KW-0472">Membrane</keyword>
<feature type="transmembrane region" description="Helical" evidence="1">
    <location>
        <begin position="34"/>
        <end position="54"/>
    </location>
</feature>
<keyword evidence="1" id="KW-1133">Transmembrane helix</keyword>
<dbReference type="Proteomes" id="UP000679779">
    <property type="component" value="Unassembled WGS sequence"/>
</dbReference>
<reference evidence="2" key="1">
    <citation type="submission" date="2021-03" db="EMBL/GenBank/DDBJ databases">
        <title>Antimicrobial resistance genes in bacteria isolated from Japanese honey, and their potential for conferring macrolide and lincosamide resistance in the American foulbrood pathogen Paenibacillus larvae.</title>
        <authorList>
            <person name="Okamoto M."/>
            <person name="Kumagai M."/>
            <person name="Kanamori H."/>
            <person name="Takamatsu D."/>
        </authorList>
    </citation>
    <scope>NUCLEOTIDE SEQUENCE</scope>
    <source>
        <strain evidence="2">J2TS6</strain>
    </source>
</reference>
<organism evidence="2 3">
    <name type="scientific">Paenibacillus albilobatus</name>
    <dbReference type="NCBI Taxonomy" id="2716884"/>
    <lineage>
        <taxon>Bacteria</taxon>
        <taxon>Bacillati</taxon>
        <taxon>Bacillota</taxon>
        <taxon>Bacilli</taxon>
        <taxon>Bacillales</taxon>
        <taxon>Paenibacillaceae</taxon>
        <taxon>Paenibacillus</taxon>
    </lineage>
</organism>